<dbReference type="InterPro" id="IPR001261">
    <property type="entry name" value="ArgE/DapE_CS"/>
</dbReference>
<evidence type="ECO:0000256" key="9">
    <source>
        <dbReference type="ARBA" id="ARBA00023285"/>
    </source>
</evidence>
<dbReference type="SUPFAM" id="SSF55031">
    <property type="entry name" value="Bacterial exopeptidase dimerisation domain"/>
    <property type="match status" value="1"/>
</dbReference>
<accession>A0A3E2HI02</accession>
<dbReference type="InterPro" id="IPR010182">
    <property type="entry name" value="ArgE/DapE"/>
</dbReference>
<dbReference type="Gene3D" id="3.40.50.1100">
    <property type="match status" value="2"/>
</dbReference>
<reference evidence="13 14" key="1">
    <citation type="submission" date="2018-05" db="EMBL/GenBank/DDBJ databases">
        <title>Draft genome sequence of Scytalidium lignicola DSM 105466, a ubiquitous saprotrophic fungus.</title>
        <authorList>
            <person name="Buettner E."/>
            <person name="Gebauer A.M."/>
            <person name="Hofrichter M."/>
            <person name="Liers C."/>
            <person name="Kellner H."/>
        </authorList>
    </citation>
    <scope>NUCLEOTIDE SEQUENCE [LARGE SCALE GENOMIC DNA]</scope>
    <source>
        <strain evidence="13 14">DSM 105466</strain>
    </source>
</reference>
<evidence type="ECO:0000256" key="1">
    <source>
        <dbReference type="ARBA" id="ARBA00001941"/>
    </source>
</evidence>
<feature type="non-terminal residue" evidence="13">
    <location>
        <position position="756"/>
    </location>
</feature>
<evidence type="ECO:0000256" key="8">
    <source>
        <dbReference type="ARBA" id="ARBA00022833"/>
    </source>
</evidence>
<dbReference type="UniPathway" id="UPA00034">
    <property type="reaction ID" value="UER00021"/>
</dbReference>
<evidence type="ECO:0000256" key="3">
    <source>
        <dbReference type="ARBA" id="ARBA00005130"/>
    </source>
</evidence>
<evidence type="ECO:0000256" key="2">
    <source>
        <dbReference type="ARBA" id="ARBA00001947"/>
    </source>
</evidence>
<comment type="caution">
    <text evidence="13">The sequence shown here is derived from an EMBL/GenBank/DDBJ whole genome shotgun (WGS) entry which is preliminary data.</text>
</comment>
<evidence type="ECO:0000256" key="10">
    <source>
        <dbReference type="ARBA" id="ARBA00051301"/>
    </source>
</evidence>
<feature type="domain" description="Peptidase M20 dimerisation" evidence="12">
    <location>
        <begin position="544"/>
        <end position="652"/>
    </location>
</feature>
<comment type="cofactor">
    <cofactor evidence="2">
        <name>Zn(2+)</name>
        <dbReference type="ChEBI" id="CHEBI:29105"/>
    </cofactor>
</comment>
<dbReference type="Pfam" id="PF00291">
    <property type="entry name" value="PALP"/>
    <property type="match status" value="1"/>
</dbReference>
<organism evidence="13 14">
    <name type="scientific">Scytalidium lignicola</name>
    <name type="common">Hyphomycete</name>
    <dbReference type="NCBI Taxonomy" id="5539"/>
    <lineage>
        <taxon>Eukaryota</taxon>
        <taxon>Fungi</taxon>
        <taxon>Dikarya</taxon>
        <taxon>Ascomycota</taxon>
        <taxon>Pezizomycotina</taxon>
        <taxon>Leotiomycetes</taxon>
        <taxon>Leotiomycetes incertae sedis</taxon>
        <taxon>Scytalidium</taxon>
    </lineage>
</organism>
<dbReference type="OMA" id="MMNGHID"/>
<proteinExistence type="inferred from homology"/>
<evidence type="ECO:0000256" key="5">
    <source>
        <dbReference type="ARBA" id="ARBA00011921"/>
    </source>
</evidence>
<keyword evidence="14" id="KW-1185">Reference proteome</keyword>
<dbReference type="InterPro" id="IPR002933">
    <property type="entry name" value="Peptidase_M20"/>
</dbReference>
<dbReference type="STRING" id="5539.A0A3E2HI02"/>
<dbReference type="AlphaFoldDB" id="A0A3E2HI02"/>
<dbReference type="PANTHER" id="PTHR42937:SF1">
    <property type="entry name" value="DIAMINOPROPIONATE AMMONIA-LYASE"/>
    <property type="match status" value="1"/>
</dbReference>
<name>A0A3E2HI02_SCYLI</name>
<keyword evidence="8" id="KW-0862">Zinc</keyword>
<keyword evidence="9" id="KW-0170">Cobalt</keyword>
<comment type="pathway">
    <text evidence="3">Amino-acid biosynthesis; L-lysine biosynthesis via DAP pathway; LL-2,6-diaminopimelate from (S)-tetrahydrodipicolinate (succinylase route): step 3/3.</text>
</comment>
<dbReference type="InterPro" id="IPR036052">
    <property type="entry name" value="TrpB-like_PALP_sf"/>
</dbReference>
<gene>
    <name evidence="13" type="ORF">B7463_g3293</name>
</gene>
<dbReference type="InterPro" id="IPR011650">
    <property type="entry name" value="Peptidase_M20_dimer"/>
</dbReference>
<dbReference type="InterPro" id="IPR001926">
    <property type="entry name" value="TrpB-like_PALP"/>
</dbReference>
<dbReference type="Proteomes" id="UP000258309">
    <property type="component" value="Unassembled WGS sequence"/>
</dbReference>
<sequence length="756" mass="80524">MASSSQRPIYLNGSARSWTAPESGSPELINAFHRGLPDYSPTRLVPLEHVAQEIGVKAVYLKDESQRFGLPSFKILGASWGTFKAVVQKFNLPLDSDIATVKSTLSTSLTTLYTATDGNHGRAVARMGSILGIQVQVFVPNVMTTSTAQTIKDEGAIVTLVNGSYDFAVRTAFDASKKSEGGILVQDTGFPGYEDIPSWIVEGYRTMLREVDNQLGEQNPDLVIVPVGVGSFAQAVVTHFKAADRHSKVMTVEPDTAACLYKSLTRGEPVALETTTPTIMAGLDCGTVSTIAWPLLRAGVDASLTISDYESHEACGLLQSLDISAGPCGAAPLAALRRLTSSDKAALGLNESSVIILLCTEGHKEYHIPSSVSCDDAQSLTQNLVQINSAVPGTGDVRGAGETDIARYISSWLEHRDIETHWLEPTPGRPSIIGVVRGTGNGKSLMMNGHIDTVTVASYDRDPLSGHIQNGKLYGRGAADMKGGVAASLVALAHAKKNRLQGDLIFTGVADEEDLSIGTEQVLEAGWRADAAVVCEPTQEELVIAHKGFAWFEVVIHGIASHGSRFDLGVDAITRAGYFLVELDKYAGQLITGPKHPSLGTGSVHASIIKGGEEAASYPARCSIIIERRTVAGESPDQLKTEMENLLKTAAQNVPGLSYELKVTFSRSAFEIASDHPFVSLVASQIKNVTGNEAKIRSEAFWTDCALLADCGIPVVMYGAIGEGLHAKEEWVDVNSIDTVANTLIGIAREFCGSAA</sequence>
<dbReference type="GO" id="GO:0009089">
    <property type="term" value="P:lysine biosynthetic process via diaminopimelate"/>
    <property type="evidence" value="ECO:0007669"/>
    <property type="project" value="UniProtKB-UniPathway"/>
</dbReference>
<dbReference type="SUPFAM" id="SSF53187">
    <property type="entry name" value="Zn-dependent exopeptidases"/>
    <property type="match status" value="1"/>
</dbReference>
<feature type="non-terminal residue" evidence="13">
    <location>
        <position position="1"/>
    </location>
</feature>
<dbReference type="SUPFAM" id="SSF53686">
    <property type="entry name" value="Tryptophan synthase beta subunit-like PLP-dependent enzymes"/>
    <property type="match status" value="1"/>
</dbReference>
<dbReference type="PROSITE" id="PS00758">
    <property type="entry name" value="ARGE_DAPE_CPG2_1"/>
    <property type="match status" value="1"/>
</dbReference>
<dbReference type="Gene3D" id="3.40.630.10">
    <property type="entry name" value="Zn peptidases"/>
    <property type="match status" value="1"/>
</dbReference>
<feature type="domain" description="Tryptophan synthase beta chain-like PALP" evidence="11">
    <location>
        <begin position="38"/>
        <end position="357"/>
    </location>
</feature>
<dbReference type="Gene3D" id="3.30.70.360">
    <property type="match status" value="1"/>
</dbReference>
<dbReference type="Pfam" id="PF07687">
    <property type="entry name" value="M20_dimer"/>
    <property type="match status" value="1"/>
</dbReference>
<dbReference type="EMBL" id="NCSJ02000042">
    <property type="protein sequence ID" value="RFU33058.1"/>
    <property type="molecule type" value="Genomic_DNA"/>
</dbReference>
<dbReference type="GO" id="GO:0009014">
    <property type="term" value="F:succinyl-diaminopimelate desuccinylase activity"/>
    <property type="evidence" value="ECO:0007669"/>
    <property type="project" value="UniProtKB-EC"/>
</dbReference>
<comment type="similarity">
    <text evidence="4">Belongs to the peptidase M20A family.</text>
</comment>
<dbReference type="NCBIfam" id="NF006058">
    <property type="entry name" value="PRK08206.1"/>
    <property type="match status" value="1"/>
</dbReference>
<dbReference type="EC" id="3.5.1.18" evidence="5"/>
<dbReference type="InterPro" id="IPR036264">
    <property type="entry name" value="Bact_exopeptidase_dim_dom"/>
</dbReference>
<protein>
    <recommendedName>
        <fullName evidence="6">Probable succinyl-diaminopimelate desuccinylase</fullName>
        <ecNumber evidence="5">3.5.1.18</ecNumber>
    </recommendedName>
</protein>
<dbReference type="Pfam" id="PF01546">
    <property type="entry name" value="Peptidase_M20"/>
    <property type="match status" value="1"/>
</dbReference>
<evidence type="ECO:0000256" key="4">
    <source>
        <dbReference type="ARBA" id="ARBA00006247"/>
    </source>
</evidence>
<evidence type="ECO:0000256" key="6">
    <source>
        <dbReference type="ARBA" id="ARBA00016853"/>
    </source>
</evidence>
<evidence type="ECO:0000259" key="12">
    <source>
        <dbReference type="Pfam" id="PF07687"/>
    </source>
</evidence>
<evidence type="ECO:0000313" key="13">
    <source>
        <dbReference type="EMBL" id="RFU33058.1"/>
    </source>
</evidence>
<evidence type="ECO:0000313" key="14">
    <source>
        <dbReference type="Proteomes" id="UP000258309"/>
    </source>
</evidence>
<comment type="catalytic activity">
    <reaction evidence="10">
        <text>N-succinyl-(2S,6S)-2,6-diaminopimelate + H2O = (2S,6S)-2,6-diaminopimelate + succinate</text>
        <dbReference type="Rhea" id="RHEA:22608"/>
        <dbReference type="ChEBI" id="CHEBI:15377"/>
        <dbReference type="ChEBI" id="CHEBI:30031"/>
        <dbReference type="ChEBI" id="CHEBI:57609"/>
        <dbReference type="ChEBI" id="CHEBI:58087"/>
        <dbReference type="EC" id="3.5.1.18"/>
    </reaction>
</comment>
<evidence type="ECO:0000259" key="11">
    <source>
        <dbReference type="Pfam" id="PF00291"/>
    </source>
</evidence>
<comment type="cofactor">
    <cofactor evidence="1">
        <name>Co(2+)</name>
        <dbReference type="ChEBI" id="CHEBI:48828"/>
    </cofactor>
</comment>
<dbReference type="NCBIfam" id="TIGR01910">
    <property type="entry name" value="DapE-ArgE"/>
    <property type="match status" value="1"/>
</dbReference>
<dbReference type="OrthoDB" id="10059875at2759"/>
<keyword evidence="7" id="KW-0378">Hydrolase</keyword>
<evidence type="ECO:0000256" key="7">
    <source>
        <dbReference type="ARBA" id="ARBA00022801"/>
    </source>
</evidence>
<dbReference type="PANTHER" id="PTHR42937">
    <property type="match status" value="1"/>
</dbReference>